<dbReference type="AlphaFoldDB" id="A0A317XYW9"/>
<dbReference type="Proteomes" id="UP000246740">
    <property type="component" value="Unassembled WGS sequence"/>
</dbReference>
<name>A0A317XYW9_9BASI</name>
<protein>
    <submittedName>
        <fullName evidence="2">Uncharacterized protein</fullName>
    </submittedName>
</protein>
<organism evidence="2 3">
    <name type="scientific">Testicularia cyperi</name>
    <dbReference type="NCBI Taxonomy" id="1882483"/>
    <lineage>
        <taxon>Eukaryota</taxon>
        <taxon>Fungi</taxon>
        <taxon>Dikarya</taxon>
        <taxon>Basidiomycota</taxon>
        <taxon>Ustilaginomycotina</taxon>
        <taxon>Ustilaginomycetes</taxon>
        <taxon>Ustilaginales</taxon>
        <taxon>Anthracoideaceae</taxon>
        <taxon>Testicularia</taxon>
    </lineage>
</organism>
<evidence type="ECO:0000313" key="3">
    <source>
        <dbReference type="Proteomes" id="UP000246740"/>
    </source>
</evidence>
<accession>A0A317XYW9</accession>
<sequence length="192" mass="20768">MTVNRKGIRSENRGQKINGEDELLGGDDEDDGNNDVGRAQWRTERWVGGCSLGQSVSGRKAGLGCPLDSLRPRVYNAVLYCSLPGPLRLSSALAASSPWSAYACPRLVEISGSETTPRVGSTGCTAHRMVEPSHHSKCEHNSQRGPMAASLSVLPIVLLLCDLKTRVGSSRGRHRHRAPAPLQQQQSVSEMR</sequence>
<feature type="region of interest" description="Disordered" evidence="1">
    <location>
        <begin position="170"/>
        <end position="192"/>
    </location>
</feature>
<proteinExistence type="predicted"/>
<dbReference type="InParanoid" id="A0A317XYW9"/>
<feature type="region of interest" description="Disordered" evidence="1">
    <location>
        <begin position="1"/>
        <end position="36"/>
    </location>
</feature>
<dbReference type="EMBL" id="KZ819188">
    <property type="protein sequence ID" value="PWZ03485.1"/>
    <property type="molecule type" value="Genomic_DNA"/>
</dbReference>
<feature type="compositionally biased region" description="Acidic residues" evidence="1">
    <location>
        <begin position="20"/>
        <end position="33"/>
    </location>
</feature>
<evidence type="ECO:0000256" key="1">
    <source>
        <dbReference type="SAM" id="MobiDB-lite"/>
    </source>
</evidence>
<evidence type="ECO:0000313" key="2">
    <source>
        <dbReference type="EMBL" id="PWZ03485.1"/>
    </source>
</evidence>
<keyword evidence="3" id="KW-1185">Reference proteome</keyword>
<feature type="compositionally biased region" description="Polar residues" evidence="1">
    <location>
        <begin position="182"/>
        <end position="192"/>
    </location>
</feature>
<reference evidence="2 3" key="1">
    <citation type="journal article" date="2018" name="Mol. Biol. Evol.">
        <title>Broad Genomic Sampling Reveals a Smut Pathogenic Ancestry of the Fungal Clade Ustilaginomycotina.</title>
        <authorList>
            <person name="Kijpornyongpan T."/>
            <person name="Mondo S.J."/>
            <person name="Barry K."/>
            <person name="Sandor L."/>
            <person name="Lee J."/>
            <person name="Lipzen A."/>
            <person name="Pangilinan J."/>
            <person name="LaButti K."/>
            <person name="Hainaut M."/>
            <person name="Henrissat B."/>
            <person name="Grigoriev I.V."/>
            <person name="Spatafora J.W."/>
            <person name="Aime M.C."/>
        </authorList>
    </citation>
    <scope>NUCLEOTIDE SEQUENCE [LARGE SCALE GENOMIC DNA]</scope>
    <source>
        <strain evidence="2 3">MCA 3645</strain>
    </source>
</reference>
<gene>
    <name evidence="2" type="ORF">BCV70DRAFT_204250</name>
</gene>